<evidence type="ECO:0000256" key="10">
    <source>
        <dbReference type="PROSITE-ProRule" id="PRU01360"/>
    </source>
</evidence>
<evidence type="ECO:0000256" key="12">
    <source>
        <dbReference type="SAM" id="Phobius"/>
    </source>
</evidence>
<evidence type="ECO:0000256" key="3">
    <source>
        <dbReference type="ARBA" id="ARBA00022452"/>
    </source>
</evidence>
<dbReference type="Pfam" id="PF07715">
    <property type="entry name" value="Plug"/>
    <property type="match status" value="1"/>
</dbReference>
<dbReference type="SUPFAM" id="SSF49464">
    <property type="entry name" value="Carboxypeptidase regulatory domain-like"/>
    <property type="match status" value="1"/>
</dbReference>
<dbReference type="GO" id="GO:0006826">
    <property type="term" value="P:iron ion transport"/>
    <property type="evidence" value="ECO:0007669"/>
    <property type="project" value="UniProtKB-KW"/>
</dbReference>
<comment type="similarity">
    <text evidence="10 11">Belongs to the TonB-dependent receptor family.</text>
</comment>
<name>A0A1K1S4B0_9BACT</name>
<organism evidence="14 15">
    <name type="scientific">Chitinophaga sancti</name>
    <dbReference type="NCBI Taxonomy" id="1004"/>
    <lineage>
        <taxon>Bacteria</taxon>
        <taxon>Pseudomonadati</taxon>
        <taxon>Bacteroidota</taxon>
        <taxon>Chitinophagia</taxon>
        <taxon>Chitinophagales</taxon>
        <taxon>Chitinophagaceae</taxon>
        <taxon>Chitinophaga</taxon>
    </lineage>
</organism>
<evidence type="ECO:0000313" key="14">
    <source>
        <dbReference type="EMBL" id="SFW79187.1"/>
    </source>
</evidence>
<evidence type="ECO:0000256" key="9">
    <source>
        <dbReference type="ARBA" id="ARBA00023237"/>
    </source>
</evidence>
<gene>
    <name evidence="14" type="ORF">SAMN05661012_04737</name>
</gene>
<dbReference type="Gene3D" id="2.60.40.1120">
    <property type="entry name" value="Carboxypeptidase-like, regulatory domain"/>
    <property type="match status" value="1"/>
</dbReference>
<evidence type="ECO:0000256" key="2">
    <source>
        <dbReference type="ARBA" id="ARBA00022448"/>
    </source>
</evidence>
<evidence type="ECO:0000259" key="13">
    <source>
        <dbReference type="SMART" id="SM00965"/>
    </source>
</evidence>
<dbReference type="InterPro" id="IPR023996">
    <property type="entry name" value="TonB-dep_OMP_SusC/RagA"/>
</dbReference>
<dbReference type="Pfam" id="PF00593">
    <property type="entry name" value="TonB_dep_Rec_b-barrel"/>
    <property type="match status" value="1"/>
</dbReference>
<evidence type="ECO:0000256" key="4">
    <source>
        <dbReference type="ARBA" id="ARBA00022496"/>
    </source>
</evidence>
<dbReference type="InterPro" id="IPR000531">
    <property type="entry name" value="Beta-barrel_TonB"/>
</dbReference>
<evidence type="ECO:0000256" key="6">
    <source>
        <dbReference type="ARBA" id="ARBA00023004"/>
    </source>
</evidence>
<dbReference type="InterPro" id="IPR008969">
    <property type="entry name" value="CarboxyPept-like_regulatory"/>
</dbReference>
<dbReference type="InterPro" id="IPR037066">
    <property type="entry name" value="Plug_dom_sf"/>
</dbReference>
<keyword evidence="7 11" id="KW-0798">TonB box</keyword>
<dbReference type="SUPFAM" id="SSF56935">
    <property type="entry name" value="Porins"/>
    <property type="match status" value="1"/>
</dbReference>
<feature type="transmembrane region" description="Helical" evidence="12">
    <location>
        <begin position="23"/>
        <end position="46"/>
    </location>
</feature>
<protein>
    <submittedName>
        <fullName evidence="14">TonB-linked outer membrane protein, SusC/RagA family</fullName>
    </submittedName>
</protein>
<dbReference type="GO" id="GO:0009279">
    <property type="term" value="C:cell outer membrane"/>
    <property type="evidence" value="ECO:0007669"/>
    <property type="project" value="UniProtKB-SubCell"/>
</dbReference>
<keyword evidence="4" id="KW-0410">Iron transport</keyword>
<dbReference type="EMBL" id="FPIZ01000017">
    <property type="protein sequence ID" value="SFW79187.1"/>
    <property type="molecule type" value="Genomic_DNA"/>
</dbReference>
<keyword evidence="5 10" id="KW-0812">Transmembrane</keyword>
<keyword evidence="4" id="KW-0406">Ion transport</keyword>
<evidence type="ECO:0000256" key="11">
    <source>
        <dbReference type="RuleBase" id="RU003357"/>
    </source>
</evidence>
<evidence type="ECO:0000256" key="8">
    <source>
        <dbReference type="ARBA" id="ARBA00023136"/>
    </source>
</evidence>
<dbReference type="Pfam" id="PF13715">
    <property type="entry name" value="CarbopepD_reg_2"/>
    <property type="match status" value="1"/>
</dbReference>
<comment type="subcellular location">
    <subcellularLocation>
        <location evidence="1 10">Cell outer membrane</location>
        <topology evidence="1 10">Multi-pass membrane protein</topology>
    </subcellularLocation>
</comment>
<keyword evidence="8 10" id="KW-0472">Membrane</keyword>
<feature type="domain" description="Secretin/TonB short N-terminal" evidence="13">
    <location>
        <begin position="82"/>
        <end position="133"/>
    </location>
</feature>
<dbReference type="Gene3D" id="2.170.130.10">
    <property type="entry name" value="TonB-dependent receptor, plug domain"/>
    <property type="match status" value="1"/>
</dbReference>
<dbReference type="Pfam" id="PF07660">
    <property type="entry name" value="STN"/>
    <property type="match status" value="1"/>
</dbReference>
<dbReference type="NCBIfam" id="TIGR04056">
    <property type="entry name" value="OMP_RagA_SusC"/>
    <property type="match status" value="1"/>
</dbReference>
<reference evidence="14 15" key="1">
    <citation type="submission" date="2016-11" db="EMBL/GenBank/DDBJ databases">
        <authorList>
            <person name="Jaros S."/>
            <person name="Januszkiewicz K."/>
            <person name="Wedrychowicz H."/>
        </authorList>
    </citation>
    <scope>NUCLEOTIDE SEQUENCE [LARGE SCALE GENOMIC DNA]</scope>
    <source>
        <strain evidence="14 15">DSM 784</strain>
    </source>
</reference>
<dbReference type="SMART" id="SM00965">
    <property type="entry name" value="STN"/>
    <property type="match status" value="1"/>
</dbReference>
<keyword evidence="12" id="KW-1133">Transmembrane helix</keyword>
<dbReference type="Gene3D" id="2.40.170.20">
    <property type="entry name" value="TonB-dependent receptor, beta-barrel domain"/>
    <property type="match status" value="1"/>
</dbReference>
<accession>A0A1K1S4B0</accession>
<proteinExistence type="inferred from homology"/>
<dbReference type="InterPro" id="IPR036942">
    <property type="entry name" value="Beta-barrel_TonB_sf"/>
</dbReference>
<evidence type="ECO:0000256" key="1">
    <source>
        <dbReference type="ARBA" id="ARBA00004571"/>
    </source>
</evidence>
<dbReference type="InterPro" id="IPR012910">
    <property type="entry name" value="Plug_dom"/>
</dbReference>
<keyword evidence="2 10" id="KW-0813">Transport</keyword>
<dbReference type="OrthoDB" id="9768177at2"/>
<keyword evidence="3 10" id="KW-1134">Transmembrane beta strand</keyword>
<sequence length="1127" mass="123846">MPKVQLLQEGIVHPLPKEKTQPILLFIMRVSVCVCLFFVMCFNLFASKHAAGQSIRETMISFEVHDANLKASLEKLQEQSGFSIFYSSTLLNKDRKITISNGTRSVAQILDLILNGTNLVYVDKGAKIILQEKKMIAAARDTAAPQPAVVSGIVKDETGEPIPGATIRVKNANKYTAADQYGHYSIAADDNSVLIFSIVGYATLEVPVKGRRSFPVTMVRSFSSLNEVQVLGYSATTKRNNTGAVSSIKADQIAVQTVSNPLTALQGHVAGMEITQDNGLPGGGVRVRIRGNASILSGYLPLYVVDGVPFTLFNGSIPASDALNSYGISGASGSLSPFSMIAPEDIERIDVLKDADATAIYGSKGANGVVLITTKKGSHGNTRISANVSHGIGQVSRFIPMLNTEQYLGMRKEAITNAGTTPGATDYDLTKWDQTAYTDWQKWAIGGKAKNTSAMASISGGNAQNTFLYSTSYRKEGTVFPGENNTITFSNRINASHSSKDNRFNISLSANYTYMKSDMPKTDLSSVYNLPPNYNPYNADGTFNWDLPVGKNPAALLLQKYTGQTYNMITDLNLRYNILKELAIKVNLGFTQTNLEQQNIQPNRSVNSTAISNNQLMDSKGKNDNWIAEPFLEYNKSFGDAHLQLIGGTTFQQTKATSTTLRGTGFSSEALLHAISAASSVIVYSYNYSLYKYAAGFGRFNFNYKEKYYMDGTFRRDGSSRFGVNNQFGSFGALGAAWIFSQEDFMKDIKPVSFGKLRASYGVTGNDQIANYLYTPLYSTLGSTYSYMGTSAMVANGIANPDLKWETTKKLDVALELGFLKDRIMLKADYYQNRTTNMLAYITTSMQIGVNSYSGNLPATIQNKGWEFELSTTNIATKDVSWTTTLNMTINQNKLLAFDNLENSSYATTYAIGKSLDAQYLYHFTGVDPTTGAPVLEDVNKDGSINSADRHMSNVGVPYYGGLTNSISYKGLTLDFTFQFNHRNYYLNNTLNTYFYPFGYDMTNQSTAVLNRWHNAGDASNYPGASKNYSSNYYYYATSDANWGNASYLKFKTLSLTYNLPGKWLSKARIANASIYARGQNLYTWAKQKYTLDPETTQPGTFPGLGTGQYIAVPQLRTLTVGLNLSL</sequence>
<evidence type="ECO:0000313" key="15">
    <source>
        <dbReference type="Proteomes" id="UP000183788"/>
    </source>
</evidence>
<dbReference type="InterPro" id="IPR023997">
    <property type="entry name" value="TonB-dep_OMP_SusC/RagA_CS"/>
</dbReference>
<dbReference type="InterPro" id="IPR011662">
    <property type="entry name" value="Secretin/TonB_short_N"/>
</dbReference>
<dbReference type="AlphaFoldDB" id="A0A1K1S4B0"/>
<dbReference type="Gene3D" id="3.55.50.30">
    <property type="match status" value="1"/>
</dbReference>
<keyword evidence="6" id="KW-0408">Iron</keyword>
<dbReference type="PROSITE" id="PS52016">
    <property type="entry name" value="TONB_DEPENDENT_REC_3"/>
    <property type="match status" value="1"/>
</dbReference>
<dbReference type="InterPro" id="IPR039426">
    <property type="entry name" value="TonB-dep_rcpt-like"/>
</dbReference>
<dbReference type="STRING" id="1004.SAMN05661012_04737"/>
<dbReference type="Proteomes" id="UP000183788">
    <property type="component" value="Unassembled WGS sequence"/>
</dbReference>
<evidence type="ECO:0000256" key="5">
    <source>
        <dbReference type="ARBA" id="ARBA00022692"/>
    </source>
</evidence>
<evidence type="ECO:0000256" key="7">
    <source>
        <dbReference type="ARBA" id="ARBA00023077"/>
    </source>
</evidence>
<keyword evidence="9 10" id="KW-0998">Cell outer membrane</keyword>
<dbReference type="NCBIfam" id="TIGR04057">
    <property type="entry name" value="SusC_RagA_signa"/>
    <property type="match status" value="1"/>
</dbReference>